<dbReference type="PANTHER" id="PTHR11066">
    <property type="entry name" value="ACYL-COA THIOESTERASE"/>
    <property type="match status" value="1"/>
</dbReference>
<proteinExistence type="inferred from homology"/>
<dbReference type="InterPro" id="IPR042171">
    <property type="entry name" value="Acyl-CoA_hotdog"/>
</dbReference>
<dbReference type="GO" id="GO:0009062">
    <property type="term" value="P:fatty acid catabolic process"/>
    <property type="evidence" value="ECO:0007669"/>
    <property type="project" value="TreeGrafter"/>
</dbReference>
<evidence type="ECO:0000256" key="5">
    <source>
        <dbReference type="ARBA" id="ARBA00050943"/>
    </source>
</evidence>
<accession>A0A930V0J5</accession>
<keyword evidence="3" id="KW-0378">Hydrolase</keyword>
<keyword evidence="4" id="KW-0443">Lipid metabolism</keyword>
<evidence type="ECO:0000259" key="9">
    <source>
        <dbReference type="Pfam" id="PF13622"/>
    </source>
</evidence>
<evidence type="ECO:0000313" key="11">
    <source>
        <dbReference type="Proteomes" id="UP000656804"/>
    </source>
</evidence>
<dbReference type="GO" id="GO:0047617">
    <property type="term" value="F:fatty acyl-CoA hydrolase activity"/>
    <property type="evidence" value="ECO:0007669"/>
    <property type="project" value="UniProtKB-EC"/>
</dbReference>
<dbReference type="InterPro" id="IPR003703">
    <property type="entry name" value="Acyl_CoA_thio"/>
</dbReference>
<dbReference type="EMBL" id="JADIVZ010000001">
    <property type="protein sequence ID" value="MBF4161014.1"/>
    <property type="molecule type" value="Genomic_DNA"/>
</dbReference>
<evidence type="ECO:0000256" key="4">
    <source>
        <dbReference type="ARBA" id="ARBA00023098"/>
    </source>
</evidence>
<evidence type="ECO:0000256" key="7">
    <source>
        <dbReference type="ARBA" id="ARBA00079653"/>
    </source>
</evidence>
<dbReference type="InterPro" id="IPR029069">
    <property type="entry name" value="HotDog_dom_sf"/>
</dbReference>
<comment type="catalytic activity">
    <reaction evidence="5">
        <text>a fatty acyl-CoA + H2O = a fatty acid + CoA + H(+)</text>
        <dbReference type="Rhea" id="RHEA:16781"/>
        <dbReference type="ChEBI" id="CHEBI:15377"/>
        <dbReference type="ChEBI" id="CHEBI:15378"/>
        <dbReference type="ChEBI" id="CHEBI:28868"/>
        <dbReference type="ChEBI" id="CHEBI:57287"/>
        <dbReference type="ChEBI" id="CHEBI:77636"/>
        <dbReference type="EC" id="3.1.2.20"/>
    </reaction>
    <physiologicalReaction direction="left-to-right" evidence="5">
        <dbReference type="Rhea" id="RHEA:16782"/>
    </physiologicalReaction>
</comment>
<organism evidence="10 11">
    <name type="scientific">Nocardioides acrostichi</name>
    <dbReference type="NCBI Taxonomy" id="2784339"/>
    <lineage>
        <taxon>Bacteria</taxon>
        <taxon>Bacillati</taxon>
        <taxon>Actinomycetota</taxon>
        <taxon>Actinomycetes</taxon>
        <taxon>Propionibacteriales</taxon>
        <taxon>Nocardioidaceae</taxon>
        <taxon>Nocardioides</taxon>
    </lineage>
</organism>
<name>A0A930V0J5_9ACTN</name>
<dbReference type="InterPro" id="IPR025652">
    <property type="entry name" value="TesB_C"/>
</dbReference>
<dbReference type="Pfam" id="PF13622">
    <property type="entry name" value="4HBT_3"/>
    <property type="match status" value="1"/>
</dbReference>
<reference evidence="10" key="1">
    <citation type="submission" date="2020-11" db="EMBL/GenBank/DDBJ databases">
        <title>Nocardioides sp. CBS4Y-1, whole genome shotgun sequence.</title>
        <authorList>
            <person name="Tuo L."/>
        </authorList>
    </citation>
    <scope>NUCLEOTIDE SEQUENCE</scope>
    <source>
        <strain evidence="10">CBS4Y-1</strain>
    </source>
</reference>
<dbReference type="GO" id="GO:0006637">
    <property type="term" value="P:acyl-CoA metabolic process"/>
    <property type="evidence" value="ECO:0007669"/>
    <property type="project" value="InterPro"/>
</dbReference>
<keyword evidence="11" id="KW-1185">Reference proteome</keyword>
<evidence type="ECO:0000313" key="10">
    <source>
        <dbReference type="EMBL" id="MBF4161014.1"/>
    </source>
</evidence>
<evidence type="ECO:0000256" key="1">
    <source>
        <dbReference type="ARBA" id="ARBA00006538"/>
    </source>
</evidence>
<dbReference type="CDD" id="cd03444">
    <property type="entry name" value="Thioesterase_II_repeat1"/>
    <property type="match status" value="1"/>
</dbReference>
<dbReference type="InterPro" id="IPR049449">
    <property type="entry name" value="TesB_ACOT8-like_N"/>
</dbReference>
<sequence>MPRDIAELQTLLDIEKIDDDLFRGGQLPTVLPRVFGGQVAAQGLVAAVRTVDPRYVPHSLHAYFLQGGDTSTPIIYDVEKLRDGRTFSTRRVLARQHGRPIFVMTIDLQHPEPGLEHQDVMPDDVTPPEECLDPKEGGRNLEEWDVMDFRYVGSSLDVLPVDPMRPGRQRMWLKVAQDLPDDPLVHAVAFTYASDMSIAGAALAPHGYRMGGPETMLASLDHAVWFHHGFRADQWWLYDQHSPFAGGGRGLVNARVFTQDGRLVASVAQEMMMREHRERPDA</sequence>
<dbReference type="FunFam" id="2.40.160.210:FF:000001">
    <property type="entry name" value="Acyl-CoA thioesterase II"/>
    <property type="match status" value="1"/>
</dbReference>
<dbReference type="PANTHER" id="PTHR11066:SF34">
    <property type="entry name" value="ACYL-COENZYME A THIOESTERASE 8"/>
    <property type="match status" value="1"/>
</dbReference>
<dbReference type="RefSeq" id="WP_194502171.1">
    <property type="nucleotide sequence ID" value="NZ_JADIVZ010000001.1"/>
</dbReference>
<comment type="subunit">
    <text evidence="2">Homotetramer.</text>
</comment>
<dbReference type="Proteomes" id="UP000656804">
    <property type="component" value="Unassembled WGS sequence"/>
</dbReference>
<comment type="similarity">
    <text evidence="1">Belongs to the C/M/P thioester hydrolase family.</text>
</comment>
<dbReference type="Gene3D" id="2.40.160.210">
    <property type="entry name" value="Acyl-CoA thioesterase, double hotdog domain"/>
    <property type="match status" value="1"/>
</dbReference>
<evidence type="ECO:0000256" key="3">
    <source>
        <dbReference type="ARBA" id="ARBA00022801"/>
    </source>
</evidence>
<evidence type="ECO:0000259" key="8">
    <source>
        <dbReference type="Pfam" id="PF02551"/>
    </source>
</evidence>
<feature type="domain" description="Acyl-CoA thioesterase 2 C-terminal" evidence="8">
    <location>
        <begin position="168"/>
        <end position="270"/>
    </location>
</feature>
<dbReference type="AlphaFoldDB" id="A0A930V0J5"/>
<dbReference type="SUPFAM" id="SSF54637">
    <property type="entry name" value="Thioesterase/thiol ester dehydrase-isomerase"/>
    <property type="match status" value="2"/>
</dbReference>
<feature type="domain" description="Acyl-CoA thioesterase-like N-terminal HotDog" evidence="9">
    <location>
        <begin position="33"/>
        <end position="108"/>
    </location>
</feature>
<protein>
    <recommendedName>
        <fullName evidence="6">Acyl-CoA thioesterase 2</fullName>
    </recommendedName>
    <alternativeName>
        <fullName evidence="7">Thioesterase II</fullName>
    </alternativeName>
</protein>
<dbReference type="Pfam" id="PF02551">
    <property type="entry name" value="Acyl_CoA_thio"/>
    <property type="match status" value="1"/>
</dbReference>
<comment type="caution">
    <text evidence="10">The sequence shown here is derived from an EMBL/GenBank/DDBJ whole genome shotgun (WGS) entry which is preliminary data.</text>
</comment>
<dbReference type="CDD" id="cd03445">
    <property type="entry name" value="Thioesterase_II_repeat2"/>
    <property type="match status" value="1"/>
</dbReference>
<evidence type="ECO:0000256" key="6">
    <source>
        <dbReference type="ARBA" id="ARBA00071120"/>
    </source>
</evidence>
<gene>
    <name evidence="10" type="ORF">ISG29_04880</name>
</gene>
<evidence type="ECO:0000256" key="2">
    <source>
        <dbReference type="ARBA" id="ARBA00011881"/>
    </source>
</evidence>